<protein>
    <recommendedName>
        <fullName evidence="4">Transporter substrate-binding domain-containing protein</fullName>
    </recommendedName>
</protein>
<gene>
    <name evidence="2" type="ORF">JYB88_17850</name>
</gene>
<feature type="signal peptide" evidence="1">
    <location>
        <begin position="1"/>
        <end position="20"/>
    </location>
</feature>
<evidence type="ECO:0000313" key="2">
    <source>
        <dbReference type="EMBL" id="QSX30012.1"/>
    </source>
</evidence>
<proteinExistence type="predicted"/>
<dbReference type="KEGG" id="scyp:JYB88_17850"/>
<dbReference type="AlphaFoldDB" id="A0A975AK50"/>
<feature type="chain" id="PRO_5037539096" description="Transporter substrate-binding domain-containing protein" evidence="1">
    <location>
        <begin position="21"/>
        <end position="272"/>
    </location>
</feature>
<name>A0A975AK50_9GAMM</name>
<evidence type="ECO:0008006" key="4">
    <source>
        <dbReference type="Google" id="ProtNLM"/>
    </source>
</evidence>
<reference evidence="2 3" key="1">
    <citation type="submission" date="2021-03" db="EMBL/GenBank/DDBJ databases">
        <title>Novel species identification of genus Shewanella.</title>
        <authorList>
            <person name="Liu G."/>
            <person name="Zhang Q."/>
        </authorList>
    </citation>
    <scope>NUCLEOTIDE SEQUENCE [LARGE SCALE GENOMIC DNA]</scope>
    <source>
        <strain evidence="2 3">FJAT-53726</strain>
    </source>
</reference>
<dbReference type="SUPFAM" id="SSF53850">
    <property type="entry name" value="Periplasmic binding protein-like II"/>
    <property type="match status" value="1"/>
</dbReference>
<organism evidence="2 3">
    <name type="scientific">Shewanella cyperi</name>
    <dbReference type="NCBI Taxonomy" id="2814292"/>
    <lineage>
        <taxon>Bacteria</taxon>
        <taxon>Pseudomonadati</taxon>
        <taxon>Pseudomonadota</taxon>
        <taxon>Gammaproteobacteria</taxon>
        <taxon>Alteromonadales</taxon>
        <taxon>Shewanellaceae</taxon>
        <taxon>Shewanella</taxon>
    </lineage>
</organism>
<evidence type="ECO:0000313" key="3">
    <source>
        <dbReference type="Proteomes" id="UP000663281"/>
    </source>
</evidence>
<evidence type="ECO:0000256" key="1">
    <source>
        <dbReference type="SAM" id="SignalP"/>
    </source>
</evidence>
<sequence>MMKLWWALVALLGVCAQVWGADPDIDAISPPNPPDTRPTFIIGVQNFYYPPHYFMQNGRYSGFGRDVLDLFAQQHNYRFVYMAEPYIRTVKDLFNGRVDFQYPDNPQWLIDMKADKALVYSAGVVGYVDGISRHSGNVGKPLDSLKRMAMPIGWTAVHYVPRVASGQLEILEVSSVEAVIAMLLRQRVDGVYLNADVVRAHFMALGKDKEVQFDPGLPYSSGEFSLSTIKHPAIIAQFDRFLRDQADAIAELKRRYQFKYERIPALGEESEN</sequence>
<keyword evidence="1" id="KW-0732">Signal</keyword>
<dbReference type="Gene3D" id="3.40.190.10">
    <property type="entry name" value="Periplasmic binding protein-like II"/>
    <property type="match status" value="2"/>
</dbReference>
<dbReference type="Proteomes" id="UP000663281">
    <property type="component" value="Chromosome"/>
</dbReference>
<dbReference type="RefSeq" id="WP_207325000.1">
    <property type="nucleotide sequence ID" value="NZ_CP071504.1"/>
</dbReference>
<keyword evidence="3" id="KW-1185">Reference proteome</keyword>
<dbReference type="EMBL" id="CP071504">
    <property type="protein sequence ID" value="QSX30012.1"/>
    <property type="molecule type" value="Genomic_DNA"/>
</dbReference>
<accession>A0A975AK50</accession>